<dbReference type="Gene3D" id="4.10.240.10">
    <property type="entry name" value="Zn(2)-C6 fungal-type DNA-binding domain"/>
    <property type="match status" value="1"/>
</dbReference>
<dbReference type="SMART" id="SM00066">
    <property type="entry name" value="GAL4"/>
    <property type="match status" value="1"/>
</dbReference>
<comment type="caution">
    <text evidence="8">The sequence shown here is derived from an EMBL/GenBank/DDBJ whole genome shotgun (WGS) entry which is preliminary data.</text>
</comment>
<reference evidence="8" key="1">
    <citation type="journal article" date="2019" name="Beilstein J. Org. Chem.">
        <title>Nanangenines: drimane sesquiterpenoids as the dominant metabolite cohort of a novel Australian fungus, Aspergillus nanangensis.</title>
        <authorList>
            <person name="Lacey H.J."/>
            <person name="Gilchrist C.L.M."/>
            <person name="Crombie A."/>
            <person name="Kalaitzis J.A."/>
            <person name="Vuong D."/>
            <person name="Rutledge P.J."/>
            <person name="Turner P."/>
            <person name="Pitt J.I."/>
            <person name="Lacey E."/>
            <person name="Chooi Y.H."/>
            <person name="Piggott A.M."/>
        </authorList>
    </citation>
    <scope>NUCLEOTIDE SEQUENCE</scope>
    <source>
        <strain evidence="8">MST-FP2251</strain>
    </source>
</reference>
<keyword evidence="4" id="KW-0804">Transcription</keyword>
<dbReference type="GO" id="GO:0045944">
    <property type="term" value="P:positive regulation of transcription by RNA polymerase II"/>
    <property type="evidence" value="ECO:0007669"/>
    <property type="project" value="TreeGrafter"/>
</dbReference>
<dbReference type="InterPro" id="IPR001138">
    <property type="entry name" value="Zn2Cys6_DnaBD"/>
</dbReference>
<proteinExistence type="predicted"/>
<dbReference type="GO" id="GO:0000981">
    <property type="term" value="F:DNA-binding transcription factor activity, RNA polymerase II-specific"/>
    <property type="evidence" value="ECO:0007669"/>
    <property type="project" value="InterPro"/>
</dbReference>
<evidence type="ECO:0000256" key="3">
    <source>
        <dbReference type="ARBA" id="ARBA00023125"/>
    </source>
</evidence>
<sequence>MAEDHAPSHHPPSPSARKKRPKIKGCYECSRRRIDCDRQPPSCQKCTLKGLKCSGMGIRYRFTEGVASRGKLAGKQVAVSLSYRKDPSRRSSQADVFSEGKSLATQPMDDDNNNNTTTDSIQLDLLPLLRPPPQHIDGATLYFLQYFAQHLAPVNAVIDRGFNGYRDLILPFAESDRLVRDAIVLVSRQHLSLNSGDSLADSIIYNRLIRGLLTRSCKGSFLLRRDISSMTALLLLNLREVISGSGDFKLVYSTLRAFFDTAALSPGVGGSCELTKFVTIQLLRVRLFAEALFDESHGAQYLSTHGVTCLEFLRYCQRLHPEHEALMADLFTLVTLACDVYVKRAGDNPPSAQTYPLVERFRQVAENVKHYGNVLGQNLLSWPYFVMAAESSTPAHREFFDRELQSLLP</sequence>
<dbReference type="GO" id="GO:0000976">
    <property type="term" value="F:transcription cis-regulatory region binding"/>
    <property type="evidence" value="ECO:0007669"/>
    <property type="project" value="TreeGrafter"/>
</dbReference>
<dbReference type="AlphaFoldDB" id="A0AAD4GW74"/>
<keyword evidence="9" id="KW-1185">Reference proteome</keyword>
<gene>
    <name evidence="8" type="ORF">FE257_004018</name>
</gene>
<dbReference type="CDD" id="cd00067">
    <property type="entry name" value="GAL4"/>
    <property type="match status" value="1"/>
</dbReference>
<dbReference type="GO" id="GO:0005634">
    <property type="term" value="C:nucleus"/>
    <property type="evidence" value="ECO:0007669"/>
    <property type="project" value="UniProtKB-SubCell"/>
</dbReference>
<dbReference type="Pfam" id="PF00172">
    <property type="entry name" value="Zn_clus"/>
    <property type="match status" value="1"/>
</dbReference>
<comment type="subcellular location">
    <subcellularLocation>
        <location evidence="1">Nucleus</location>
    </subcellularLocation>
</comment>
<dbReference type="PANTHER" id="PTHR37534:SF17">
    <property type="entry name" value="ZN(2)-C6 FUNGAL-TYPE DOMAIN-CONTAINING PROTEIN"/>
    <property type="match status" value="1"/>
</dbReference>
<dbReference type="InterPro" id="IPR021858">
    <property type="entry name" value="Fun_TF"/>
</dbReference>
<evidence type="ECO:0000256" key="6">
    <source>
        <dbReference type="SAM" id="MobiDB-lite"/>
    </source>
</evidence>
<keyword evidence="2" id="KW-0805">Transcription regulation</keyword>
<dbReference type="InterPro" id="IPR036864">
    <property type="entry name" value="Zn2-C6_fun-type_DNA-bd_sf"/>
</dbReference>
<dbReference type="GO" id="GO:0008270">
    <property type="term" value="F:zinc ion binding"/>
    <property type="evidence" value="ECO:0007669"/>
    <property type="project" value="InterPro"/>
</dbReference>
<dbReference type="PROSITE" id="PS50048">
    <property type="entry name" value="ZN2_CY6_FUNGAL_2"/>
    <property type="match status" value="1"/>
</dbReference>
<feature type="region of interest" description="Disordered" evidence="6">
    <location>
        <begin position="83"/>
        <end position="117"/>
    </location>
</feature>
<evidence type="ECO:0000259" key="7">
    <source>
        <dbReference type="PROSITE" id="PS50048"/>
    </source>
</evidence>
<dbReference type="Proteomes" id="UP001194746">
    <property type="component" value="Unassembled WGS sequence"/>
</dbReference>
<organism evidence="8 9">
    <name type="scientific">Aspergillus nanangensis</name>
    <dbReference type="NCBI Taxonomy" id="2582783"/>
    <lineage>
        <taxon>Eukaryota</taxon>
        <taxon>Fungi</taxon>
        <taxon>Dikarya</taxon>
        <taxon>Ascomycota</taxon>
        <taxon>Pezizomycotina</taxon>
        <taxon>Eurotiomycetes</taxon>
        <taxon>Eurotiomycetidae</taxon>
        <taxon>Eurotiales</taxon>
        <taxon>Aspergillaceae</taxon>
        <taxon>Aspergillus</taxon>
        <taxon>Aspergillus subgen. Circumdati</taxon>
    </lineage>
</organism>
<dbReference type="PROSITE" id="PS00463">
    <property type="entry name" value="ZN2_CY6_FUNGAL_1"/>
    <property type="match status" value="1"/>
</dbReference>
<dbReference type="SUPFAM" id="SSF57701">
    <property type="entry name" value="Zn2/Cys6 DNA-binding domain"/>
    <property type="match status" value="1"/>
</dbReference>
<dbReference type="EMBL" id="VCAU01000018">
    <property type="protein sequence ID" value="KAF9891551.1"/>
    <property type="molecule type" value="Genomic_DNA"/>
</dbReference>
<evidence type="ECO:0000313" key="8">
    <source>
        <dbReference type="EMBL" id="KAF9891551.1"/>
    </source>
</evidence>
<dbReference type="Pfam" id="PF11951">
    <property type="entry name" value="Fungal_trans_2"/>
    <property type="match status" value="1"/>
</dbReference>
<feature type="domain" description="Zn(2)-C6 fungal-type" evidence="7">
    <location>
        <begin position="25"/>
        <end position="54"/>
    </location>
</feature>
<protein>
    <recommendedName>
        <fullName evidence="7">Zn(2)-C6 fungal-type domain-containing protein</fullName>
    </recommendedName>
</protein>
<keyword evidence="5" id="KW-0539">Nucleus</keyword>
<evidence type="ECO:0000256" key="5">
    <source>
        <dbReference type="ARBA" id="ARBA00023242"/>
    </source>
</evidence>
<evidence type="ECO:0000256" key="2">
    <source>
        <dbReference type="ARBA" id="ARBA00023015"/>
    </source>
</evidence>
<evidence type="ECO:0000256" key="1">
    <source>
        <dbReference type="ARBA" id="ARBA00004123"/>
    </source>
</evidence>
<dbReference type="PANTHER" id="PTHR37534">
    <property type="entry name" value="TRANSCRIPTIONAL ACTIVATOR PROTEIN UGA3"/>
    <property type="match status" value="1"/>
</dbReference>
<keyword evidence="3" id="KW-0238">DNA-binding</keyword>
<evidence type="ECO:0000256" key="4">
    <source>
        <dbReference type="ARBA" id="ARBA00023163"/>
    </source>
</evidence>
<reference evidence="8" key="2">
    <citation type="submission" date="2020-02" db="EMBL/GenBank/DDBJ databases">
        <authorList>
            <person name="Gilchrist C.L.M."/>
            <person name="Chooi Y.-H."/>
        </authorList>
    </citation>
    <scope>NUCLEOTIDE SEQUENCE</scope>
    <source>
        <strain evidence="8">MST-FP2251</strain>
    </source>
</reference>
<accession>A0AAD4GW74</accession>
<feature type="region of interest" description="Disordered" evidence="6">
    <location>
        <begin position="1"/>
        <end position="22"/>
    </location>
</feature>
<evidence type="ECO:0000313" key="9">
    <source>
        <dbReference type="Proteomes" id="UP001194746"/>
    </source>
</evidence>
<name>A0AAD4GW74_ASPNN</name>